<name>A0A5J4NN52_9TREM</name>
<feature type="non-terminal residue" evidence="3">
    <location>
        <position position="1"/>
    </location>
</feature>
<evidence type="ECO:0000256" key="1">
    <source>
        <dbReference type="ARBA" id="ARBA00017902"/>
    </source>
</evidence>
<evidence type="ECO:0000313" key="4">
    <source>
        <dbReference type="Proteomes" id="UP000324629"/>
    </source>
</evidence>
<dbReference type="GO" id="GO:0005783">
    <property type="term" value="C:endoplasmic reticulum"/>
    <property type="evidence" value="ECO:0007669"/>
    <property type="project" value="TreeGrafter"/>
</dbReference>
<dbReference type="Pfam" id="PF11027">
    <property type="entry name" value="DUF2615"/>
    <property type="match status" value="1"/>
</dbReference>
<comment type="caution">
    <text evidence="3">The sequence shown here is derived from an EMBL/GenBank/DDBJ whole genome shotgun (WGS) entry which is preliminary data.</text>
</comment>
<dbReference type="InterPro" id="IPR020309">
    <property type="entry name" value="Smim-14"/>
</dbReference>
<dbReference type="EMBL" id="QNGE01001702">
    <property type="protein sequence ID" value="KAA3677016.1"/>
    <property type="molecule type" value="Genomic_DNA"/>
</dbReference>
<feature type="transmembrane region" description="Helical" evidence="2">
    <location>
        <begin position="104"/>
        <end position="123"/>
    </location>
</feature>
<evidence type="ECO:0000313" key="3">
    <source>
        <dbReference type="EMBL" id="KAA3677016.1"/>
    </source>
</evidence>
<dbReference type="PANTHER" id="PTHR31019:SF1">
    <property type="entry name" value="SMALL INTEGRAL MEMBRANE PROTEIN 14"/>
    <property type="match status" value="1"/>
</dbReference>
<keyword evidence="2" id="KW-0472">Membrane</keyword>
<keyword evidence="4" id="KW-1185">Reference proteome</keyword>
<protein>
    <recommendedName>
        <fullName evidence="1">Small integral membrane protein 14</fullName>
    </recommendedName>
</protein>
<keyword evidence="2" id="KW-0812">Transmembrane</keyword>
<proteinExistence type="predicted"/>
<dbReference type="AlphaFoldDB" id="A0A5J4NN52"/>
<sequence length="142" mass="15733">IPSNLHNSCLSLSIEITTLTLTARIISRRSGFCGLLPTSSRELRYRIKMGDSGDFDLCECINGHESAMRRLLGILRQSQAYCSDSSCVDDLSPLPRNSTDPTSSSFLIFVATIFAIIGIMLFARPGRNAEGKPQRSYRVSLW</sequence>
<reference evidence="3 4" key="1">
    <citation type="journal article" date="2019" name="Gigascience">
        <title>Whole-genome sequence of the oriental lung fluke Paragonimus westermani.</title>
        <authorList>
            <person name="Oey H."/>
            <person name="Zakrzewski M."/>
            <person name="Narain K."/>
            <person name="Devi K.R."/>
            <person name="Agatsuma T."/>
            <person name="Nawaratna S."/>
            <person name="Gobert G.N."/>
            <person name="Jones M.K."/>
            <person name="Ragan M.A."/>
            <person name="McManus D.P."/>
            <person name="Krause L."/>
        </authorList>
    </citation>
    <scope>NUCLEOTIDE SEQUENCE [LARGE SCALE GENOMIC DNA]</scope>
    <source>
        <strain evidence="3 4">IND2009</strain>
    </source>
</reference>
<organism evidence="3 4">
    <name type="scientific">Paragonimus westermani</name>
    <dbReference type="NCBI Taxonomy" id="34504"/>
    <lineage>
        <taxon>Eukaryota</taxon>
        <taxon>Metazoa</taxon>
        <taxon>Spiralia</taxon>
        <taxon>Lophotrochozoa</taxon>
        <taxon>Platyhelminthes</taxon>
        <taxon>Trematoda</taxon>
        <taxon>Digenea</taxon>
        <taxon>Plagiorchiida</taxon>
        <taxon>Troglotremata</taxon>
        <taxon>Troglotrematidae</taxon>
        <taxon>Paragonimus</taxon>
    </lineage>
</organism>
<evidence type="ECO:0000256" key="2">
    <source>
        <dbReference type="SAM" id="Phobius"/>
    </source>
</evidence>
<accession>A0A5J4NN52</accession>
<gene>
    <name evidence="3" type="ORF">DEA37_0007083</name>
</gene>
<dbReference type="PANTHER" id="PTHR31019">
    <property type="entry name" value="SMALL INTEGRAL MEMBRANE PROTEIN 14"/>
    <property type="match status" value="1"/>
</dbReference>
<dbReference type="Proteomes" id="UP000324629">
    <property type="component" value="Unassembled WGS sequence"/>
</dbReference>
<keyword evidence="2" id="KW-1133">Transmembrane helix</keyword>